<dbReference type="Gene3D" id="3.10.450.50">
    <property type="match status" value="1"/>
</dbReference>
<dbReference type="Proteomes" id="UP001500363">
    <property type="component" value="Unassembled WGS sequence"/>
</dbReference>
<dbReference type="SUPFAM" id="SSF88659">
    <property type="entry name" value="Sigma3 and sigma4 domains of RNA polymerase sigma factors"/>
    <property type="match status" value="1"/>
</dbReference>
<comment type="subunit">
    <text evidence="2">Interacts transiently with the RNA polymerase catalytic core formed by RpoA, RpoB, RpoC and RpoZ (2 alpha, 1 beta, 1 beta' and 1 omega subunit) to form the RNA polymerase holoenzyme that can initiate transcription.</text>
</comment>
<evidence type="ECO:0000313" key="8">
    <source>
        <dbReference type="EMBL" id="GAA1524599.1"/>
    </source>
</evidence>
<dbReference type="InterPro" id="IPR036388">
    <property type="entry name" value="WH-like_DNA-bd_sf"/>
</dbReference>
<dbReference type="NCBIfam" id="NF006089">
    <property type="entry name" value="PRK08241.1"/>
    <property type="match status" value="1"/>
</dbReference>
<dbReference type="InterPro" id="IPR032710">
    <property type="entry name" value="NTF2-like_dom_sf"/>
</dbReference>
<dbReference type="Gene3D" id="1.10.10.10">
    <property type="entry name" value="Winged helix-like DNA-binding domain superfamily/Winged helix DNA-binding domain"/>
    <property type="match status" value="1"/>
</dbReference>
<feature type="domain" description="RNA polymerase sigma factor 70 region 4 type 2" evidence="7">
    <location>
        <begin position="104"/>
        <end position="155"/>
    </location>
</feature>
<evidence type="ECO:0000256" key="1">
    <source>
        <dbReference type="ARBA" id="ARBA00010641"/>
    </source>
</evidence>
<dbReference type="NCBIfam" id="TIGR02937">
    <property type="entry name" value="sigma70-ECF"/>
    <property type="match status" value="1"/>
</dbReference>
<dbReference type="EMBL" id="BAAANC010000002">
    <property type="protein sequence ID" value="GAA1524599.1"/>
    <property type="molecule type" value="Genomic_DNA"/>
</dbReference>
<dbReference type="RefSeq" id="WP_344173950.1">
    <property type="nucleotide sequence ID" value="NZ_BAAANC010000002.1"/>
</dbReference>
<dbReference type="SUPFAM" id="SSF54427">
    <property type="entry name" value="NTF2-like"/>
    <property type="match status" value="1"/>
</dbReference>
<comment type="caution">
    <text evidence="8">The sequence shown here is derived from an EMBL/GenBank/DDBJ whole genome shotgun (WGS) entry which is preliminary data.</text>
</comment>
<dbReference type="PANTHER" id="PTHR30173">
    <property type="entry name" value="SIGMA 19 FACTOR"/>
    <property type="match status" value="1"/>
</dbReference>
<dbReference type="InterPro" id="IPR013249">
    <property type="entry name" value="RNA_pol_sigma70_r4_t2"/>
</dbReference>
<dbReference type="Pfam" id="PF08281">
    <property type="entry name" value="Sigma70_r4_2"/>
    <property type="match status" value="1"/>
</dbReference>
<name>A0ABN2ATC8_9ACTN</name>
<evidence type="ECO:0000259" key="6">
    <source>
        <dbReference type="Pfam" id="PF04542"/>
    </source>
</evidence>
<organism evidence="8 9">
    <name type="scientific">Kribbella lupini</name>
    <dbReference type="NCBI Taxonomy" id="291602"/>
    <lineage>
        <taxon>Bacteria</taxon>
        <taxon>Bacillati</taxon>
        <taxon>Actinomycetota</taxon>
        <taxon>Actinomycetes</taxon>
        <taxon>Propionibacteriales</taxon>
        <taxon>Kribbellaceae</taxon>
        <taxon>Kribbella</taxon>
    </lineage>
</organism>
<keyword evidence="3" id="KW-0805">Transcription regulation</keyword>
<comment type="similarity">
    <text evidence="1">Belongs to the sigma-70 factor family. ECF subfamily.</text>
</comment>
<accession>A0ABN2ATC8</accession>
<dbReference type="InterPro" id="IPR014284">
    <property type="entry name" value="RNA_pol_sigma-70_dom"/>
</dbReference>
<dbReference type="CDD" id="cd06171">
    <property type="entry name" value="Sigma70_r4"/>
    <property type="match status" value="1"/>
</dbReference>
<dbReference type="SUPFAM" id="SSF88946">
    <property type="entry name" value="Sigma2 domain of RNA polymerase sigma factors"/>
    <property type="match status" value="1"/>
</dbReference>
<evidence type="ECO:0000313" key="9">
    <source>
        <dbReference type="Proteomes" id="UP001500363"/>
    </source>
</evidence>
<reference evidence="8 9" key="1">
    <citation type="journal article" date="2019" name="Int. J. Syst. Evol. Microbiol.">
        <title>The Global Catalogue of Microorganisms (GCM) 10K type strain sequencing project: providing services to taxonomists for standard genome sequencing and annotation.</title>
        <authorList>
            <consortium name="The Broad Institute Genomics Platform"/>
            <consortium name="The Broad Institute Genome Sequencing Center for Infectious Disease"/>
            <person name="Wu L."/>
            <person name="Ma J."/>
        </authorList>
    </citation>
    <scope>NUCLEOTIDE SEQUENCE [LARGE SCALE GENOMIC DNA]</scope>
    <source>
        <strain evidence="8 9">JCM 14303</strain>
    </source>
</reference>
<dbReference type="InterPro" id="IPR013324">
    <property type="entry name" value="RNA_pol_sigma_r3/r4-like"/>
</dbReference>
<protein>
    <submittedName>
        <fullName evidence="8">Sigma-70 family RNA polymerase sigma factor</fullName>
    </submittedName>
</protein>
<dbReference type="Pfam" id="PF04542">
    <property type="entry name" value="Sigma70_r2"/>
    <property type="match status" value="1"/>
</dbReference>
<dbReference type="InterPro" id="IPR013325">
    <property type="entry name" value="RNA_pol_sigma_r2"/>
</dbReference>
<evidence type="ECO:0000256" key="4">
    <source>
        <dbReference type="ARBA" id="ARBA00023082"/>
    </source>
</evidence>
<evidence type="ECO:0000259" key="7">
    <source>
        <dbReference type="Pfam" id="PF08281"/>
    </source>
</evidence>
<evidence type="ECO:0000256" key="2">
    <source>
        <dbReference type="ARBA" id="ARBA00011344"/>
    </source>
</evidence>
<gene>
    <name evidence="8" type="ORF">GCM10009741_27520</name>
</gene>
<keyword evidence="4" id="KW-0731">Sigma factor</keyword>
<evidence type="ECO:0000256" key="3">
    <source>
        <dbReference type="ARBA" id="ARBA00023015"/>
    </source>
</evidence>
<dbReference type="InterPro" id="IPR052704">
    <property type="entry name" value="ECF_Sigma-70_Domain"/>
</dbReference>
<evidence type="ECO:0000256" key="5">
    <source>
        <dbReference type="ARBA" id="ARBA00023163"/>
    </source>
</evidence>
<dbReference type="InterPro" id="IPR007627">
    <property type="entry name" value="RNA_pol_sigma70_r2"/>
</dbReference>
<keyword evidence="5" id="KW-0804">Transcription</keyword>
<dbReference type="PANTHER" id="PTHR30173:SF36">
    <property type="entry name" value="ECF RNA POLYMERASE SIGMA FACTOR SIGJ"/>
    <property type="match status" value="1"/>
</dbReference>
<sequence>MTDFATATEPLRRELVAYSYRMLGSWADAEDAVQDALVRAWRAWDKFEQRSSVRTWLYRITTNVSLTALEGRTRRALPSALSTTDQVGEWVEPYAATRDDVRLALVAGLQMLPPTQRAVWLLREVLAFPAAEVGEMLDLSVAAVKSSLQRARAQLKEADLQPDDIVEPDAAEARRFLDAYVTAFQNAEVDVLVEVLRSDIKLEILPGRRWYDGLTECVPIFQAAMGEPGDWRMTPTTANGQPAAIAYLKGKPYGLAVLDARHDGIAAITVFDAPALVERFS</sequence>
<dbReference type="Gene3D" id="1.10.1740.10">
    <property type="match status" value="1"/>
</dbReference>
<keyword evidence="9" id="KW-1185">Reference proteome</keyword>
<feature type="domain" description="RNA polymerase sigma-70 region 2" evidence="6">
    <location>
        <begin position="11"/>
        <end position="74"/>
    </location>
</feature>
<proteinExistence type="inferred from homology"/>